<dbReference type="HOGENOM" id="CLU_1874402_0_0_3"/>
<reference evidence="2 3" key="1">
    <citation type="journal article" date="2003" name="Nature">
        <title>The genome of a motile marine Synechococcus.</title>
        <authorList>
            <person name="Palenik B."/>
            <person name="Brahamsha B."/>
            <person name="Larimer F."/>
            <person name="Land M."/>
            <person name="Hauser L."/>
            <person name="Chain P."/>
            <person name="Lamerdin J."/>
            <person name="Regala W."/>
            <person name="Allen E.A."/>
            <person name="McCarren J."/>
            <person name="Paulsen I."/>
            <person name="Dufresne A."/>
            <person name="Partensky F."/>
            <person name="Webb E."/>
            <person name="Waterbury J."/>
        </authorList>
    </citation>
    <scope>NUCLEOTIDE SEQUENCE [LARGE SCALE GENOMIC DNA]</scope>
    <source>
        <strain evidence="2 3">WH8102</strain>
    </source>
</reference>
<gene>
    <name evidence="2" type="ordered locus">SYNW1856</name>
</gene>
<dbReference type="eggNOG" id="ENOG5030U7F">
    <property type="taxonomic scope" value="Bacteria"/>
</dbReference>
<dbReference type="EMBL" id="BX569694">
    <property type="protein sequence ID" value="CAE08371.1"/>
    <property type="molecule type" value="Genomic_DNA"/>
</dbReference>
<dbReference type="AlphaFoldDB" id="Q7U553"/>
<feature type="region of interest" description="Disordered" evidence="1">
    <location>
        <begin position="87"/>
        <end position="117"/>
    </location>
</feature>
<name>Q7U553_PARMW</name>
<evidence type="ECO:0000313" key="3">
    <source>
        <dbReference type="Proteomes" id="UP000001422"/>
    </source>
</evidence>
<organism evidence="2 3">
    <name type="scientific">Parasynechococcus marenigrum (strain WH8102)</name>
    <dbReference type="NCBI Taxonomy" id="84588"/>
    <lineage>
        <taxon>Bacteria</taxon>
        <taxon>Bacillati</taxon>
        <taxon>Cyanobacteriota</taxon>
        <taxon>Cyanophyceae</taxon>
        <taxon>Synechococcales</taxon>
        <taxon>Prochlorococcaceae</taxon>
        <taxon>Parasynechococcus</taxon>
        <taxon>Parasynechococcus marenigrum</taxon>
    </lineage>
</organism>
<dbReference type="Proteomes" id="UP000001422">
    <property type="component" value="Chromosome"/>
</dbReference>
<dbReference type="KEGG" id="syw:SYNW1856"/>
<accession>Q7U553</accession>
<sequence>MLTSPFQPPSQRQTILAGQLNAAHAADDQKRLLLLRSQWVHRFGVDTLPEFSRVDPVEEAEPVADQPGAFERFSNVLRESFSEVSRALDEPTMSVDDPVDELQEVTAPPLSTPRSLRRWLVSDDDSVPKVS</sequence>
<keyword evidence="3" id="KW-1185">Reference proteome</keyword>
<proteinExistence type="predicted"/>
<dbReference type="RefSeq" id="WP_011128714.1">
    <property type="nucleotide sequence ID" value="NC_005070.1"/>
</dbReference>
<evidence type="ECO:0000256" key="1">
    <source>
        <dbReference type="SAM" id="MobiDB-lite"/>
    </source>
</evidence>
<dbReference type="STRING" id="84588.SYNW1856"/>
<evidence type="ECO:0000313" key="2">
    <source>
        <dbReference type="EMBL" id="CAE08371.1"/>
    </source>
</evidence>
<protein>
    <submittedName>
        <fullName evidence="2">Uncharacterized protein</fullName>
    </submittedName>
</protein>